<comment type="subcellular location">
    <subcellularLocation>
        <location evidence="1">Cell envelope</location>
    </subcellularLocation>
</comment>
<evidence type="ECO:0000256" key="1">
    <source>
        <dbReference type="ARBA" id="ARBA00004196"/>
    </source>
</evidence>
<dbReference type="OrthoDB" id="9789030at2"/>
<dbReference type="Pfam" id="PF13247">
    <property type="entry name" value="Fer4_11"/>
    <property type="match status" value="1"/>
</dbReference>
<evidence type="ECO:0000313" key="8">
    <source>
        <dbReference type="EMBL" id="SNR76262.1"/>
    </source>
</evidence>
<dbReference type="Proteomes" id="UP000198324">
    <property type="component" value="Unassembled WGS sequence"/>
</dbReference>
<protein>
    <submittedName>
        <fullName evidence="8">Formate dehydrogenase iron-sulfur subunit</fullName>
    </submittedName>
</protein>
<dbReference type="InterPro" id="IPR014603">
    <property type="entry name" value="Formate_DH_Fe-S_su"/>
</dbReference>
<dbReference type="GO" id="GO:0045333">
    <property type="term" value="P:cellular respiration"/>
    <property type="evidence" value="ECO:0007669"/>
    <property type="project" value="InterPro"/>
</dbReference>
<keyword evidence="9" id="KW-1185">Reference proteome</keyword>
<keyword evidence="3" id="KW-0479">Metal-binding</keyword>
<dbReference type="InterPro" id="IPR051555">
    <property type="entry name" value="FDH_Electron_Transfer_Unit"/>
</dbReference>
<evidence type="ECO:0000256" key="3">
    <source>
        <dbReference type="ARBA" id="ARBA00022723"/>
    </source>
</evidence>
<dbReference type="RefSeq" id="WP_089272554.1">
    <property type="nucleotide sequence ID" value="NZ_FZOC01000002.1"/>
</dbReference>
<name>A0A238YZ47_9BACT</name>
<dbReference type="AlphaFoldDB" id="A0A238YZ47"/>
<proteinExistence type="predicted"/>
<dbReference type="PIRSF" id="PIRSF036298">
    <property type="entry name" value="FDH_4Fe4S"/>
    <property type="match status" value="1"/>
</dbReference>
<feature type="domain" description="4Fe-4S ferredoxin-type" evidence="7">
    <location>
        <begin position="66"/>
        <end position="166"/>
    </location>
</feature>
<dbReference type="GO" id="GO:0051539">
    <property type="term" value="F:4 iron, 4 sulfur cluster binding"/>
    <property type="evidence" value="ECO:0007669"/>
    <property type="project" value="UniProtKB-KW"/>
</dbReference>
<dbReference type="PANTHER" id="PTHR43545">
    <property type="entry name" value="FORMATE DEHYDROGENASE, NITRATE-INDUCIBLE, IRON-SULFUR SUBUNIT"/>
    <property type="match status" value="1"/>
</dbReference>
<organism evidence="8 9">
    <name type="scientific">Humidesulfovibrio mexicanus</name>
    <dbReference type="NCBI Taxonomy" id="147047"/>
    <lineage>
        <taxon>Bacteria</taxon>
        <taxon>Pseudomonadati</taxon>
        <taxon>Thermodesulfobacteriota</taxon>
        <taxon>Desulfovibrionia</taxon>
        <taxon>Desulfovibrionales</taxon>
        <taxon>Desulfovibrionaceae</taxon>
        <taxon>Humidesulfovibrio</taxon>
    </lineage>
</organism>
<dbReference type="GO" id="GO:0046872">
    <property type="term" value="F:metal ion binding"/>
    <property type="evidence" value="ECO:0007669"/>
    <property type="project" value="UniProtKB-KW"/>
</dbReference>
<sequence>MSNGKSFLVDLTKCTACRGCQIACKQWKKLPGEKTRNSGSHQNPPDFAFNTLRVVRFSEKEVDGQMKWFFTPDQCRHCLDAPCQTAVNDPEAIVVDEATGAVIYTAKTAKEDFETVRGICPYNVPRQDKKSKVIAKCDMCNDRVKAGKLPACVTACPTGTMNFGDRDDMLKLAEKRLAEAKKKHPKAQLVDADSVRVIFLTADDPTLYSPTLMADAGAAAPRGYTRQELFAGLLKPVKRVLG</sequence>
<gene>
    <name evidence="8" type="ORF">SAMN04488503_1105</name>
</gene>
<dbReference type="EMBL" id="FZOC01000002">
    <property type="protein sequence ID" value="SNR76262.1"/>
    <property type="molecule type" value="Genomic_DNA"/>
</dbReference>
<accession>A0A238YZ47</accession>
<evidence type="ECO:0000313" key="9">
    <source>
        <dbReference type="Proteomes" id="UP000198324"/>
    </source>
</evidence>
<dbReference type="PANTHER" id="PTHR43545:SF4">
    <property type="entry name" value="IRON-SULFUR PROTEIN"/>
    <property type="match status" value="1"/>
</dbReference>
<dbReference type="GO" id="GO:0015944">
    <property type="term" value="P:formate oxidation"/>
    <property type="evidence" value="ECO:0007669"/>
    <property type="project" value="InterPro"/>
</dbReference>
<evidence type="ECO:0000256" key="5">
    <source>
        <dbReference type="ARBA" id="ARBA00023004"/>
    </source>
</evidence>
<keyword evidence="6" id="KW-0411">Iron-sulfur</keyword>
<keyword evidence="5" id="KW-0408">Iron</keyword>
<evidence type="ECO:0000256" key="4">
    <source>
        <dbReference type="ARBA" id="ARBA00022737"/>
    </source>
</evidence>
<dbReference type="SUPFAM" id="SSF54862">
    <property type="entry name" value="4Fe-4S ferredoxins"/>
    <property type="match status" value="1"/>
</dbReference>
<keyword evidence="2" id="KW-0004">4Fe-4S</keyword>
<evidence type="ECO:0000256" key="2">
    <source>
        <dbReference type="ARBA" id="ARBA00022485"/>
    </source>
</evidence>
<evidence type="ECO:0000256" key="6">
    <source>
        <dbReference type="ARBA" id="ARBA00023014"/>
    </source>
</evidence>
<evidence type="ECO:0000259" key="7">
    <source>
        <dbReference type="Pfam" id="PF13247"/>
    </source>
</evidence>
<dbReference type="GO" id="GO:0030313">
    <property type="term" value="C:cell envelope"/>
    <property type="evidence" value="ECO:0007669"/>
    <property type="project" value="UniProtKB-SubCell"/>
</dbReference>
<dbReference type="InterPro" id="IPR017896">
    <property type="entry name" value="4Fe4S_Fe-S-bd"/>
</dbReference>
<dbReference type="Gene3D" id="3.30.70.20">
    <property type="match status" value="2"/>
</dbReference>
<dbReference type="CDD" id="cd10559">
    <property type="entry name" value="W-FDH"/>
    <property type="match status" value="1"/>
</dbReference>
<keyword evidence="4" id="KW-0677">Repeat</keyword>
<reference evidence="8 9" key="1">
    <citation type="submission" date="2017-06" db="EMBL/GenBank/DDBJ databases">
        <authorList>
            <person name="Kim H.J."/>
            <person name="Triplett B.A."/>
        </authorList>
    </citation>
    <scope>NUCLEOTIDE SEQUENCE [LARGE SCALE GENOMIC DNA]</scope>
    <source>
        <strain evidence="8 9">DSM 13116</strain>
    </source>
</reference>